<dbReference type="PANTHER" id="PTHR10589:SF29">
    <property type="entry name" value="UBIQUITIN CARBOXYL-TERMINAL HYDROLASE"/>
    <property type="match status" value="1"/>
</dbReference>
<dbReference type="InterPro" id="IPR001578">
    <property type="entry name" value="Peptidase_C12_UCH"/>
</dbReference>
<accession>A0AAQ3M2S3</accession>
<evidence type="ECO:0000256" key="5">
    <source>
        <dbReference type="ARBA" id="ARBA00022807"/>
    </source>
</evidence>
<feature type="domain" description="UCH catalytic" evidence="9">
    <location>
        <begin position="30"/>
        <end position="387"/>
    </location>
</feature>
<dbReference type="Gene3D" id="3.40.532.10">
    <property type="entry name" value="Peptidase C12, ubiquitin carboxyl-terminal hydrolase"/>
    <property type="match status" value="1"/>
</dbReference>
<evidence type="ECO:0000313" key="11">
    <source>
        <dbReference type="Proteomes" id="UP001303373"/>
    </source>
</evidence>
<evidence type="ECO:0000256" key="3">
    <source>
        <dbReference type="ARBA" id="ARBA00022786"/>
    </source>
</evidence>
<evidence type="ECO:0000313" key="10">
    <source>
        <dbReference type="EMBL" id="WPG97376.1"/>
    </source>
</evidence>
<evidence type="ECO:0000256" key="7">
    <source>
        <dbReference type="RuleBase" id="RU361215"/>
    </source>
</evidence>
<keyword evidence="2 6" id="KW-0645">Protease</keyword>
<dbReference type="EMBL" id="CP138580">
    <property type="protein sequence ID" value="WPG97376.1"/>
    <property type="molecule type" value="Genomic_DNA"/>
</dbReference>
<evidence type="ECO:0000256" key="8">
    <source>
        <dbReference type="SAM" id="MobiDB-lite"/>
    </source>
</evidence>
<dbReference type="Proteomes" id="UP001303373">
    <property type="component" value="Chromosome 1"/>
</dbReference>
<keyword evidence="11" id="KW-1185">Reference proteome</keyword>
<organism evidence="10 11">
    <name type="scientific">Acrodontium crateriforme</name>
    <dbReference type="NCBI Taxonomy" id="150365"/>
    <lineage>
        <taxon>Eukaryota</taxon>
        <taxon>Fungi</taxon>
        <taxon>Dikarya</taxon>
        <taxon>Ascomycota</taxon>
        <taxon>Pezizomycotina</taxon>
        <taxon>Dothideomycetes</taxon>
        <taxon>Dothideomycetidae</taxon>
        <taxon>Mycosphaerellales</taxon>
        <taxon>Teratosphaeriaceae</taxon>
        <taxon>Acrodontium</taxon>
    </lineage>
</organism>
<keyword evidence="4 6" id="KW-0378">Hydrolase</keyword>
<dbReference type="AlphaFoldDB" id="A0AAQ3M2S3"/>
<evidence type="ECO:0000259" key="9">
    <source>
        <dbReference type="PROSITE" id="PS52048"/>
    </source>
</evidence>
<feature type="compositionally biased region" description="Low complexity" evidence="8">
    <location>
        <begin position="198"/>
        <end position="207"/>
    </location>
</feature>
<evidence type="ECO:0000256" key="4">
    <source>
        <dbReference type="ARBA" id="ARBA00022801"/>
    </source>
</evidence>
<comment type="similarity">
    <text evidence="6 7">Belongs to the peptidase C12 family.</text>
</comment>
<dbReference type="EC" id="3.4.19.12" evidence="7"/>
<dbReference type="Pfam" id="PF01088">
    <property type="entry name" value="Peptidase_C12"/>
    <property type="match status" value="1"/>
</dbReference>
<feature type="region of interest" description="Disordered" evidence="8">
    <location>
        <begin position="181"/>
        <end position="318"/>
    </location>
</feature>
<dbReference type="SUPFAM" id="SSF54001">
    <property type="entry name" value="Cysteine proteinases"/>
    <property type="match status" value="2"/>
</dbReference>
<feature type="compositionally biased region" description="Basic and acidic residues" evidence="8">
    <location>
        <begin position="271"/>
        <end position="281"/>
    </location>
</feature>
<dbReference type="InterPro" id="IPR036959">
    <property type="entry name" value="Peptidase_C12_UCH_sf"/>
</dbReference>
<protein>
    <recommendedName>
        <fullName evidence="7">Ubiquitin carboxyl-terminal hydrolase</fullName>
        <ecNumber evidence="7">3.4.19.12</ecNumber>
    </recommendedName>
</protein>
<comment type="catalytic activity">
    <reaction evidence="1 6 7">
        <text>Thiol-dependent hydrolysis of ester, thioester, amide, peptide and isopeptide bonds formed by the C-terminal Gly of ubiquitin (a 76-residue protein attached to proteins as an intracellular targeting signal).</text>
        <dbReference type="EC" id="3.4.19.12"/>
    </reaction>
</comment>
<name>A0AAQ3M2S3_9PEZI</name>
<dbReference type="PROSITE" id="PS52048">
    <property type="entry name" value="UCH_DOMAIN"/>
    <property type="match status" value="1"/>
</dbReference>
<sequence>MPPKRGRKRKVDAVVQTNGITLPDRKTWPGWVEMESEPAFFNVMLSEMGVKGAKVQEVYSLDDEMLAILPQPVYALIFLFRYRDIDKQDQETGTCPKDVWFANQVPDFACATFALLNIINNIPGLDMGHELRTFKEFTKDMDPLDRGNAVDHFDFVRKIHNSFARENDLLQADQYAKSKAAKAKKRQALAKARETRAANKAAKTTTPKNEKPSVQTTRSSGRAKKPSNKSEALNTTSETVHENNNPIEPKKPNDELKINHRDPTSNSPSDNETHSDEDFKTAKTTPTTQPNPLRRSTRAPKPRHQHPQTQTLYDNDDNNEDDGFHFIAYMPIGHHVWKLDGLNRHPQSIGTQSDLDNWISIVQPALQTRMAQYEGREIEFNLMAVVHDSLATDQAALARNAKTIRVCDEWLDIIHEGWRDVEGAETGADVVVYESEELGVTAAEIEGAETLAETICGLEEAEDLVGLIQRRRNVVLDQGDLRARVRDALESSRLDEDKARHRRHDYRTFLRSWLGALAEQGVLSDLIDG</sequence>
<evidence type="ECO:0000256" key="6">
    <source>
        <dbReference type="PROSITE-ProRule" id="PRU01393"/>
    </source>
</evidence>
<evidence type="ECO:0000256" key="1">
    <source>
        <dbReference type="ARBA" id="ARBA00000707"/>
    </source>
</evidence>
<proteinExistence type="inferred from homology"/>
<dbReference type="PANTHER" id="PTHR10589">
    <property type="entry name" value="UBIQUITIN CARBOXYL-TERMINAL HYDROLASE"/>
    <property type="match status" value="1"/>
</dbReference>
<dbReference type="GO" id="GO:0016579">
    <property type="term" value="P:protein deubiquitination"/>
    <property type="evidence" value="ECO:0007669"/>
    <property type="project" value="TreeGrafter"/>
</dbReference>
<feature type="compositionally biased region" description="Basic and acidic residues" evidence="8">
    <location>
        <begin position="248"/>
        <end position="263"/>
    </location>
</feature>
<dbReference type="GO" id="GO:0006511">
    <property type="term" value="P:ubiquitin-dependent protein catabolic process"/>
    <property type="evidence" value="ECO:0007669"/>
    <property type="project" value="UniProtKB-UniRule"/>
</dbReference>
<feature type="compositionally biased region" description="Polar residues" evidence="8">
    <location>
        <begin position="229"/>
        <end position="238"/>
    </location>
</feature>
<feature type="site" description="Transition state stabilizer" evidence="6">
    <location>
        <position position="104"/>
    </location>
</feature>
<feature type="site" description="Important for enzyme activity" evidence="6">
    <location>
        <position position="340"/>
    </location>
</feature>
<feature type="compositionally biased region" description="Basic residues" evidence="8">
    <location>
        <begin position="295"/>
        <end position="306"/>
    </location>
</feature>
<dbReference type="GO" id="GO:0005737">
    <property type="term" value="C:cytoplasm"/>
    <property type="evidence" value="ECO:0007669"/>
    <property type="project" value="TreeGrafter"/>
</dbReference>
<feature type="active site" description="Proton donor" evidence="6">
    <location>
        <position position="325"/>
    </location>
</feature>
<reference evidence="10 11" key="1">
    <citation type="submission" date="2023-11" db="EMBL/GenBank/DDBJ databases">
        <title>An acidophilic fungus is an integral part of prey digestion in a carnivorous sundew plant.</title>
        <authorList>
            <person name="Tsai I.J."/>
        </authorList>
    </citation>
    <scope>NUCLEOTIDE SEQUENCE [LARGE SCALE GENOMIC DNA]</scope>
    <source>
        <strain evidence="10">169a</strain>
    </source>
</reference>
<gene>
    <name evidence="10" type="ORF">R9X50_00015100</name>
</gene>
<keyword evidence="5 6" id="KW-0788">Thiol protease</keyword>
<feature type="compositionally biased region" description="Polar residues" evidence="8">
    <location>
        <begin position="282"/>
        <end position="291"/>
    </location>
</feature>
<keyword evidence="3 6" id="KW-0833">Ubl conjugation pathway</keyword>
<feature type="active site" description="Nucleophile" evidence="6">
    <location>
        <position position="110"/>
    </location>
</feature>
<dbReference type="InterPro" id="IPR038765">
    <property type="entry name" value="Papain-like_cys_pep_sf"/>
</dbReference>
<evidence type="ECO:0000256" key="2">
    <source>
        <dbReference type="ARBA" id="ARBA00022670"/>
    </source>
</evidence>
<dbReference type="PRINTS" id="PR00707">
    <property type="entry name" value="UBCTHYDRLASE"/>
</dbReference>
<dbReference type="GO" id="GO:0004843">
    <property type="term" value="F:cysteine-type deubiquitinase activity"/>
    <property type="evidence" value="ECO:0007669"/>
    <property type="project" value="UniProtKB-UniRule"/>
</dbReference>